<organism evidence="2 3">
    <name type="scientific">Methyloprofundus sedimenti</name>
    <dbReference type="NCBI Taxonomy" id="1420851"/>
    <lineage>
        <taxon>Bacteria</taxon>
        <taxon>Pseudomonadati</taxon>
        <taxon>Pseudomonadota</taxon>
        <taxon>Gammaproteobacteria</taxon>
        <taxon>Methylococcales</taxon>
        <taxon>Methylococcaceae</taxon>
        <taxon>Methyloprofundus</taxon>
    </lineage>
</organism>
<feature type="transmembrane region" description="Helical" evidence="1">
    <location>
        <begin position="7"/>
        <end position="25"/>
    </location>
</feature>
<evidence type="ECO:0000313" key="2">
    <source>
        <dbReference type="EMBL" id="OQK16098.1"/>
    </source>
</evidence>
<accession>A0A1V8M3L5</accession>
<reference evidence="2 3" key="1">
    <citation type="submission" date="2015-12" db="EMBL/GenBank/DDBJ databases">
        <authorList>
            <person name="Shamseldin A."/>
            <person name="Moawad H."/>
            <person name="Abd El-Rahim W.M."/>
            <person name="Sadowsky M.J."/>
        </authorList>
    </citation>
    <scope>NUCLEOTIDE SEQUENCE [LARGE SCALE GENOMIC DNA]</scope>
    <source>
        <strain evidence="2 3">WF1</strain>
    </source>
</reference>
<dbReference type="OrthoDB" id="5569943at2"/>
<comment type="caution">
    <text evidence="2">The sequence shown here is derived from an EMBL/GenBank/DDBJ whole genome shotgun (WGS) entry which is preliminary data.</text>
</comment>
<feature type="transmembrane region" description="Helical" evidence="1">
    <location>
        <begin position="31"/>
        <end position="50"/>
    </location>
</feature>
<dbReference type="EMBL" id="LPUF01000002">
    <property type="protein sequence ID" value="OQK16098.1"/>
    <property type="molecule type" value="Genomic_DNA"/>
</dbReference>
<gene>
    <name evidence="2" type="ORF">AU255_13395</name>
</gene>
<feature type="transmembrane region" description="Helical" evidence="1">
    <location>
        <begin position="161"/>
        <end position="178"/>
    </location>
</feature>
<dbReference type="STRING" id="1420851.AU255_13395"/>
<sequence>MFKFLPGIILIQLVTSGLVIMSLNWSNDFQLLIVMTMIAFICAILSAFWFSSIARNIYHDQQTALREKHAQDRENFLKEAGEEKASAIKEKSQMQDMHARERERILLETEREKSNIIAQSYQKIEKETRKAHAKANFKVGAAVATAACAGGILIFSQLVTVGVMFLVASGSGLTGYILRARQERLTRNKQTLINEQRLLTDQTNLPGINKPRQQDKS</sequence>
<evidence type="ECO:0000256" key="1">
    <source>
        <dbReference type="SAM" id="Phobius"/>
    </source>
</evidence>
<keyword evidence="1" id="KW-1133">Transmembrane helix</keyword>
<protein>
    <submittedName>
        <fullName evidence="2">Uncharacterized protein</fullName>
    </submittedName>
</protein>
<evidence type="ECO:0000313" key="3">
    <source>
        <dbReference type="Proteomes" id="UP000191980"/>
    </source>
</evidence>
<proteinExistence type="predicted"/>
<dbReference type="RefSeq" id="WP_080523476.1">
    <property type="nucleotide sequence ID" value="NZ_LPUF01000002.1"/>
</dbReference>
<keyword evidence="3" id="KW-1185">Reference proteome</keyword>
<dbReference type="AlphaFoldDB" id="A0A1V8M3L5"/>
<name>A0A1V8M3L5_9GAMM</name>
<dbReference type="Proteomes" id="UP000191980">
    <property type="component" value="Unassembled WGS sequence"/>
</dbReference>
<keyword evidence="1" id="KW-0472">Membrane</keyword>
<keyword evidence="1" id="KW-0812">Transmembrane</keyword>
<feature type="transmembrane region" description="Helical" evidence="1">
    <location>
        <begin position="135"/>
        <end position="155"/>
    </location>
</feature>